<evidence type="ECO:0000256" key="2">
    <source>
        <dbReference type="SAM" id="MobiDB-lite"/>
    </source>
</evidence>
<evidence type="ECO:0000313" key="6">
    <source>
        <dbReference type="Proteomes" id="UP000221080"/>
    </source>
</evidence>
<keyword evidence="1" id="KW-0325">Glycoprotein</keyword>
<feature type="signal peptide" evidence="4">
    <location>
        <begin position="1"/>
        <end position="19"/>
    </location>
</feature>
<dbReference type="Pfam" id="PF26060">
    <property type="entry name" value="TGFBR3_N"/>
    <property type="match status" value="1"/>
</dbReference>
<feature type="chain" id="PRO_5013510213" evidence="4">
    <location>
        <begin position="20"/>
        <end position="553"/>
    </location>
</feature>
<keyword evidence="3" id="KW-0472">Membrane</keyword>
<keyword evidence="4" id="KW-0732">Signal</keyword>
<feature type="domain" description="TGFBR3/Endoglin-like N-terminal" evidence="5">
    <location>
        <begin position="44"/>
        <end position="180"/>
    </location>
</feature>
<reference evidence="6" key="1">
    <citation type="journal article" date="2016" name="Nat. Commun.">
        <title>The channel catfish genome sequence provides insights into the evolution of scale formation in teleosts.</title>
        <authorList>
            <person name="Liu Z."/>
            <person name="Liu S."/>
            <person name="Yao J."/>
            <person name="Bao L."/>
            <person name="Zhang J."/>
            <person name="Li Y."/>
            <person name="Jiang C."/>
            <person name="Sun L."/>
            <person name="Wang R."/>
            <person name="Zhang Y."/>
            <person name="Zhou T."/>
            <person name="Zeng Q."/>
            <person name="Fu Q."/>
            <person name="Gao S."/>
            <person name="Li N."/>
            <person name="Koren S."/>
            <person name="Jiang Y."/>
            <person name="Zimin A."/>
            <person name="Xu P."/>
            <person name="Phillippy A.M."/>
            <person name="Geng X."/>
            <person name="Song L."/>
            <person name="Sun F."/>
            <person name="Li C."/>
            <person name="Wang X."/>
            <person name="Chen A."/>
            <person name="Jin Y."/>
            <person name="Yuan Z."/>
            <person name="Yang Y."/>
            <person name="Tan S."/>
            <person name="Peatman E."/>
            <person name="Lu J."/>
            <person name="Qin Z."/>
            <person name="Dunham R."/>
            <person name="Li Z."/>
            <person name="Sonstegard T."/>
            <person name="Feng J."/>
            <person name="Danzmann R.G."/>
            <person name="Schroeder S."/>
            <person name="Scheffler B."/>
            <person name="Duke M.V."/>
            <person name="Ballard L."/>
            <person name="Kucuktas H."/>
            <person name="Kaltenboeck L."/>
            <person name="Liu H."/>
            <person name="Armbruster J."/>
            <person name="Xie Y."/>
            <person name="Kirby M.L."/>
            <person name="Tian Y."/>
            <person name="Flanagan M.E."/>
            <person name="Mu W."/>
            <person name="Waldbieser G.C."/>
        </authorList>
    </citation>
    <scope>NUCLEOTIDE SEQUENCE [LARGE SCALE GENOMIC DNA]</scope>
    <source>
        <strain evidence="6">SDA103</strain>
    </source>
</reference>
<sequence>METFGTILALLMIFSAAAASDSTFCELDGIYGKGNEVINVVEKTEGCRTNFVMENGTEVHILKLRFSQENTYPMVTMTTAAPSILIFTSTDTDYKTIYFTHTSNSNVKIYVTDNTSFHEVYGYKLHIAPAGQGNELVSWATRQFGGVSSFTTLHDPKNINFTKSKGTPLASTCQLSWELPTMKESLEVETDLSAVTSCLLDSQDELHIINIPDHVGPRNVSLDVVPTGVQLVLRGPAGTFWKVNAEITSLMSNNAIQLNGVALNGRMNLSDSDTELQDLVLGYFKTKSIRSYTKIHLKGPMIEITIRKRETPVTERAELTTTETPVSHTSMHLFTAPDYKVELDPHTVLQTNKRIYAQVSSLILGDGAIFIRVKSCLVRSAGMQPVERIISLKQEPCSGCHKNTRFSFSLDVLQDLPANRWELQCHVSHCYNVHQREGCTDPWPMKRNVEVTPSYVPPQNSDHCFKFTLQSVLGIAFGGFLIGILLIGALWFIKIRTGYPIALGFGSTGTFFSGCPCSLIKRHAVPTNPSPSENSSANGSMSSTQSTPTSSMA</sequence>
<keyword evidence="3" id="KW-1133">Transmembrane helix</keyword>
<evidence type="ECO:0000313" key="7">
    <source>
        <dbReference type="RefSeq" id="XP_017315913.2"/>
    </source>
</evidence>
<feature type="transmembrane region" description="Helical" evidence="3">
    <location>
        <begin position="472"/>
        <end position="493"/>
    </location>
</feature>
<keyword evidence="3" id="KW-0812">Transmembrane</keyword>
<dbReference type="InterPro" id="IPR058899">
    <property type="entry name" value="TGFBR3/Endoglin-like_N"/>
</dbReference>
<name>A0A2D0QCA2_ICTPU</name>
<keyword evidence="6" id="KW-1185">Reference proteome</keyword>
<dbReference type="GeneID" id="108260284"/>
<dbReference type="CTD" id="2022"/>
<organism evidence="6 8">
    <name type="scientific">Ictalurus punctatus</name>
    <name type="common">Channel catfish</name>
    <name type="synonym">Silurus punctatus</name>
    <dbReference type="NCBI Taxonomy" id="7998"/>
    <lineage>
        <taxon>Eukaryota</taxon>
        <taxon>Metazoa</taxon>
        <taxon>Chordata</taxon>
        <taxon>Craniata</taxon>
        <taxon>Vertebrata</taxon>
        <taxon>Euteleostomi</taxon>
        <taxon>Actinopterygii</taxon>
        <taxon>Neopterygii</taxon>
        <taxon>Teleostei</taxon>
        <taxon>Ostariophysi</taxon>
        <taxon>Siluriformes</taxon>
        <taxon>Ictaluridae</taxon>
        <taxon>Ictalurus</taxon>
    </lineage>
</organism>
<dbReference type="AlphaFoldDB" id="A0A2D0QCA2"/>
<evidence type="ECO:0000256" key="3">
    <source>
        <dbReference type="SAM" id="Phobius"/>
    </source>
</evidence>
<dbReference type="RefSeq" id="XP_017315914.2">
    <property type="nucleotide sequence ID" value="XM_017460425.3"/>
</dbReference>
<dbReference type="KEGG" id="ipu:108260284"/>
<feature type="region of interest" description="Disordered" evidence="2">
    <location>
        <begin position="526"/>
        <end position="553"/>
    </location>
</feature>
<protein>
    <submittedName>
        <fullName evidence="7 8">Endoglin isoform X1</fullName>
    </submittedName>
</protein>
<evidence type="ECO:0000256" key="1">
    <source>
        <dbReference type="ARBA" id="ARBA00023180"/>
    </source>
</evidence>
<accession>A0A2D0QCA2</accession>
<evidence type="ECO:0000259" key="5">
    <source>
        <dbReference type="Pfam" id="PF26060"/>
    </source>
</evidence>
<dbReference type="OrthoDB" id="10072329at2759"/>
<dbReference type="STRING" id="7998.ENSIPUP00000029833"/>
<gene>
    <name evidence="7 8" type="primary">eng</name>
</gene>
<proteinExistence type="predicted"/>
<reference evidence="7 8" key="2">
    <citation type="submission" date="2025-04" db="UniProtKB">
        <authorList>
            <consortium name="RefSeq"/>
        </authorList>
    </citation>
    <scope>IDENTIFICATION</scope>
    <source>
        <tissue evidence="7 8">Blood</tissue>
    </source>
</reference>
<evidence type="ECO:0000313" key="8">
    <source>
        <dbReference type="RefSeq" id="XP_017315914.2"/>
    </source>
</evidence>
<evidence type="ECO:0000256" key="4">
    <source>
        <dbReference type="SAM" id="SignalP"/>
    </source>
</evidence>
<dbReference type="Proteomes" id="UP000221080">
    <property type="component" value="Chromosome 28"/>
</dbReference>
<dbReference type="RefSeq" id="XP_017315913.2">
    <property type="nucleotide sequence ID" value="XM_017460424.3"/>
</dbReference>